<dbReference type="AlphaFoldDB" id="A0A225VY94"/>
<organism evidence="1 2">
    <name type="scientific">Phytophthora megakarya</name>
    <dbReference type="NCBI Taxonomy" id="4795"/>
    <lineage>
        <taxon>Eukaryota</taxon>
        <taxon>Sar</taxon>
        <taxon>Stramenopiles</taxon>
        <taxon>Oomycota</taxon>
        <taxon>Peronosporomycetes</taxon>
        <taxon>Peronosporales</taxon>
        <taxon>Peronosporaceae</taxon>
        <taxon>Phytophthora</taxon>
    </lineage>
</organism>
<comment type="caution">
    <text evidence="1">The sequence shown here is derived from an EMBL/GenBank/DDBJ whole genome shotgun (WGS) entry which is preliminary data.</text>
</comment>
<proteinExistence type="predicted"/>
<accession>A0A225VY94</accession>
<keyword evidence="2" id="KW-1185">Reference proteome</keyword>
<gene>
    <name evidence="1" type="ORF">PHMEG_00016731</name>
</gene>
<name>A0A225VY94_9STRA</name>
<dbReference type="EMBL" id="NBNE01002449">
    <property type="protein sequence ID" value="OWZ10413.1"/>
    <property type="molecule type" value="Genomic_DNA"/>
</dbReference>
<dbReference type="Proteomes" id="UP000198211">
    <property type="component" value="Unassembled WGS sequence"/>
</dbReference>
<protein>
    <submittedName>
        <fullName evidence="1">Uncharacterized protein</fullName>
    </submittedName>
</protein>
<reference evidence="2" key="1">
    <citation type="submission" date="2017-03" db="EMBL/GenBank/DDBJ databases">
        <title>Phytopthora megakarya and P. palmivora, two closely related causual agents of cacao black pod achieved similar genome size and gene model numbers by different mechanisms.</title>
        <authorList>
            <person name="Ali S."/>
            <person name="Shao J."/>
            <person name="Larry D.J."/>
            <person name="Kronmiller B."/>
            <person name="Shen D."/>
            <person name="Strem M.D."/>
            <person name="Melnick R.L."/>
            <person name="Guiltinan M.J."/>
            <person name="Tyler B.M."/>
            <person name="Meinhardt L.W."/>
            <person name="Bailey B.A."/>
        </authorList>
    </citation>
    <scope>NUCLEOTIDE SEQUENCE [LARGE SCALE GENOMIC DNA]</scope>
    <source>
        <strain evidence="2">zdho120</strain>
    </source>
</reference>
<evidence type="ECO:0000313" key="2">
    <source>
        <dbReference type="Proteomes" id="UP000198211"/>
    </source>
</evidence>
<sequence length="64" mass="7189">MWIMDHCAGVEVLLSTDYMVPAGRCATRNQDWGLQWIYQVVNGEPFGIEPTSDTKDSSCVDSTY</sequence>
<evidence type="ECO:0000313" key="1">
    <source>
        <dbReference type="EMBL" id="OWZ10413.1"/>
    </source>
</evidence>